<organism evidence="6">
    <name type="scientific">Fervidicoccus fontis</name>
    <dbReference type="NCBI Taxonomy" id="683846"/>
    <lineage>
        <taxon>Archaea</taxon>
        <taxon>Thermoproteota</taxon>
        <taxon>Thermoprotei</taxon>
        <taxon>Fervidicoccales</taxon>
        <taxon>Fervidicoccaceae</taxon>
        <taxon>Fervidicoccus</taxon>
    </lineage>
</organism>
<dbReference type="GO" id="GO:0046872">
    <property type="term" value="F:metal ion binding"/>
    <property type="evidence" value="ECO:0007669"/>
    <property type="project" value="UniProtKB-KW"/>
</dbReference>
<evidence type="ECO:0000256" key="4">
    <source>
        <dbReference type="ARBA" id="ARBA00022833"/>
    </source>
</evidence>
<comment type="subcellular location">
    <subcellularLocation>
        <location evidence="2">Cytoplasm</location>
    </subcellularLocation>
</comment>
<dbReference type="GO" id="GO:0006419">
    <property type="term" value="P:alanyl-tRNA aminoacylation"/>
    <property type="evidence" value="ECO:0007669"/>
    <property type="project" value="InterPro"/>
</dbReference>
<dbReference type="InterPro" id="IPR051335">
    <property type="entry name" value="Alanyl-tRNA_Editing_Enzymes"/>
</dbReference>
<dbReference type="PROSITE" id="PS50860">
    <property type="entry name" value="AA_TRNA_LIGASE_II_ALA"/>
    <property type="match status" value="1"/>
</dbReference>
<comment type="cofactor">
    <cofactor evidence="1">
        <name>Zn(2+)</name>
        <dbReference type="ChEBI" id="CHEBI:29105"/>
    </cofactor>
</comment>
<dbReference type="InterPro" id="IPR009000">
    <property type="entry name" value="Transl_B-barrel_sf"/>
</dbReference>
<reference evidence="6" key="1">
    <citation type="journal article" date="2020" name="mSystems">
        <title>Genome- and Community-Level Interaction Insights into Carbon Utilization and Element Cycling Functions of Hydrothermarchaeota in Hydrothermal Sediment.</title>
        <authorList>
            <person name="Zhou Z."/>
            <person name="Liu Y."/>
            <person name="Xu W."/>
            <person name="Pan J."/>
            <person name="Luo Z.H."/>
            <person name="Li M."/>
        </authorList>
    </citation>
    <scope>NUCLEOTIDE SEQUENCE [LARGE SCALE GENOMIC DNA]</scope>
    <source>
        <strain evidence="6">SpSt-123</strain>
    </source>
</reference>
<keyword evidence="3" id="KW-0479">Metal-binding</keyword>
<dbReference type="GO" id="GO:0003676">
    <property type="term" value="F:nucleic acid binding"/>
    <property type="evidence" value="ECO:0007669"/>
    <property type="project" value="InterPro"/>
</dbReference>
<evidence type="ECO:0000259" key="5">
    <source>
        <dbReference type="PROSITE" id="PS50860"/>
    </source>
</evidence>
<dbReference type="GO" id="GO:0005737">
    <property type="term" value="C:cytoplasm"/>
    <property type="evidence" value="ECO:0007669"/>
    <property type="project" value="UniProtKB-SubCell"/>
</dbReference>
<accession>A0A7C1HXL7</accession>
<dbReference type="InterPro" id="IPR012947">
    <property type="entry name" value="tRNA_SAD"/>
</dbReference>
<gene>
    <name evidence="6" type="ORF">ENO04_06440</name>
</gene>
<dbReference type="PANTHER" id="PTHR43462">
    <property type="entry name" value="ALANYL-TRNA EDITING PROTEIN"/>
    <property type="match status" value="1"/>
</dbReference>
<protein>
    <submittedName>
        <fullName evidence="6">Alanyl-tRNA editing protein</fullName>
    </submittedName>
</protein>
<evidence type="ECO:0000256" key="2">
    <source>
        <dbReference type="ARBA" id="ARBA00004496"/>
    </source>
</evidence>
<evidence type="ECO:0000256" key="3">
    <source>
        <dbReference type="ARBA" id="ARBA00022723"/>
    </source>
</evidence>
<dbReference type="EMBL" id="DSDY01000189">
    <property type="protein sequence ID" value="HDS11227.1"/>
    <property type="molecule type" value="Genomic_DNA"/>
</dbReference>
<evidence type="ECO:0000256" key="1">
    <source>
        <dbReference type="ARBA" id="ARBA00001947"/>
    </source>
</evidence>
<feature type="domain" description="Alanyl-transfer RNA synthetases family profile" evidence="5">
    <location>
        <begin position="1"/>
        <end position="233"/>
    </location>
</feature>
<dbReference type="SUPFAM" id="SSF55186">
    <property type="entry name" value="ThrRS/AlaRS common domain"/>
    <property type="match status" value="1"/>
</dbReference>
<dbReference type="GO" id="GO:0002161">
    <property type="term" value="F:aminoacyl-tRNA deacylase activity"/>
    <property type="evidence" value="ECO:0007669"/>
    <property type="project" value="UniProtKB-ARBA"/>
</dbReference>
<dbReference type="InterPro" id="IPR018165">
    <property type="entry name" value="Ala-tRNA-synth_IIc_core"/>
</dbReference>
<evidence type="ECO:0000313" key="6">
    <source>
        <dbReference type="EMBL" id="HDS11227.1"/>
    </source>
</evidence>
<name>A0A7C1HXL7_9CREN</name>
<comment type="caution">
    <text evidence="6">The sequence shown here is derived from an EMBL/GenBank/DDBJ whole genome shotgun (WGS) entry which is preliminary data.</text>
</comment>
<dbReference type="GO" id="GO:0004813">
    <property type="term" value="F:alanine-tRNA ligase activity"/>
    <property type="evidence" value="ECO:0007669"/>
    <property type="project" value="InterPro"/>
</dbReference>
<dbReference type="PANTHER" id="PTHR43462:SF1">
    <property type="entry name" value="ALANYL-TRNA EDITING PROTEIN AARSD1"/>
    <property type="match status" value="1"/>
</dbReference>
<dbReference type="Gene3D" id="2.40.30.130">
    <property type="match status" value="1"/>
</dbReference>
<dbReference type="Gene3D" id="3.30.980.10">
    <property type="entry name" value="Threonyl-trna Synthetase, Chain A, domain 2"/>
    <property type="match status" value="1"/>
</dbReference>
<sequence length="239" mass="26941">MPTRLLFQEDSYLSRFEARVVKVVNNSVVLDQTAFHPGPFGGLDTDTGWLENSLGKTRVVKAEYREGDVYHVVEDPSIFSEGALVTGVLDWDKRYAMMRLHTGAHVLIATIYNKYGYLVTGGHITHEYGREDFDVKDENWKTVFESAVAEANEVLAKCLEVRVYWLSRDEALKIPGLVKLAEKTPLALEKIRVVEIPGVDIQADGGPHVKNTCEVGKLKLLKIENRGKTKKRIYYGLES</sequence>
<dbReference type="Pfam" id="PF07973">
    <property type="entry name" value="tRNA_SAD"/>
    <property type="match status" value="1"/>
</dbReference>
<dbReference type="InterPro" id="IPR018163">
    <property type="entry name" value="Thr/Ala-tRNA-synth_IIc_edit"/>
</dbReference>
<keyword evidence="4" id="KW-0862">Zinc</keyword>
<dbReference type="GO" id="GO:0005524">
    <property type="term" value="F:ATP binding"/>
    <property type="evidence" value="ECO:0007669"/>
    <property type="project" value="InterPro"/>
</dbReference>
<dbReference type="SUPFAM" id="SSF50447">
    <property type="entry name" value="Translation proteins"/>
    <property type="match status" value="1"/>
</dbReference>
<dbReference type="AlphaFoldDB" id="A0A7C1HXL7"/>
<proteinExistence type="predicted"/>
<dbReference type="SMART" id="SM00863">
    <property type="entry name" value="tRNA_SAD"/>
    <property type="match status" value="1"/>
</dbReference>